<dbReference type="EMBL" id="RCMV01006294">
    <property type="protein sequence ID" value="KAG3178424.1"/>
    <property type="molecule type" value="Genomic_DNA"/>
</dbReference>
<proteinExistence type="predicted"/>
<comment type="caution">
    <text evidence="4">The sequence shown here is derived from an EMBL/GenBank/DDBJ whole genome shotgun (WGS) entry which is preliminary data.</text>
</comment>
<gene>
    <name evidence="4" type="ORF">PC129_g25493</name>
</gene>
<protein>
    <recommendedName>
        <fullName evidence="3">ATP-grasp domain-containing protein</fullName>
    </recommendedName>
</protein>
<evidence type="ECO:0000313" key="5">
    <source>
        <dbReference type="Proteomes" id="UP000760860"/>
    </source>
</evidence>
<evidence type="ECO:0000256" key="2">
    <source>
        <dbReference type="PROSITE-ProRule" id="PRU00409"/>
    </source>
</evidence>
<name>A0A8T1GZT9_9STRA</name>
<keyword evidence="1" id="KW-0092">Biotin</keyword>
<feature type="domain" description="ATP-grasp" evidence="3">
    <location>
        <begin position="2"/>
        <end position="73"/>
    </location>
</feature>
<dbReference type="InterPro" id="IPR011761">
    <property type="entry name" value="ATP-grasp"/>
</dbReference>
<dbReference type="Proteomes" id="UP000760860">
    <property type="component" value="Unassembled WGS sequence"/>
</dbReference>
<evidence type="ECO:0000313" key="4">
    <source>
        <dbReference type="EMBL" id="KAG3178424.1"/>
    </source>
</evidence>
<dbReference type="GO" id="GO:0005524">
    <property type="term" value="F:ATP binding"/>
    <property type="evidence" value="ECO:0007669"/>
    <property type="project" value="UniProtKB-UniRule"/>
</dbReference>
<sequence>MVPEDVRKEMKAAAVRLAASVQFRNVGTVEFIFDVDTQNFYFLEVNTRLQVEHPVTESVTGLDLVECMLNIADGKTDHLFGASANTLAIR</sequence>
<accession>A0A8T1GZT9</accession>
<dbReference type="Pfam" id="PF02786">
    <property type="entry name" value="CPSase_L_D2"/>
    <property type="match status" value="1"/>
</dbReference>
<dbReference type="InterPro" id="IPR050856">
    <property type="entry name" value="Biotin_carboxylase_complex"/>
</dbReference>
<reference evidence="4" key="1">
    <citation type="submission" date="2018-05" db="EMBL/GenBank/DDBJ databases">
        <title>Effector identification in a new, highly contiguous assembly of the strawberry crown rot pathogen Phytophthora cactorum.</title>
        <authorList>
            <person name="Armitage A.D."/>
            <person name="Nellist C.F."/>
            <person name="Bates H."/>
            <person name="Vickerstaff R.J."/>
            <person name="Harrison R.J."/>
        </authorList>
    </citation>
    <scope>NUCLEOTIDE SEQUENCE</scope>
    <source>
        <strain evidence="4">P421</strain>
    </source>
</reference>
<dbReference type="PANTHER" id="PTHR18866">
    <property type="entry name" value="CARBOXYLASE:PYRUVATE/ACETYL-COA/PROPIONYL-COA CARBOXYLASE"/>
    <property type="match status" value="1"/>
</dbReference>
<dbReference type="InterPro" id="IPR005479">
    <property type="entry name" value="CPAse_ATP-bd"/>
</dbReference>
<dbReference type="GO" id="GO:0046872">
    <property type="term" value="F:metal ion binding"/>
    <property type="evidence" value="ECO:0007669"/>
    <property type="project" value="InterPro"/>
</dbReference>
<keyword evidence="2" id="KW-0547">Nucleotide-binding</keyword>
<feature type="non-terminal residue" evidence="4">
    <location>
        <position position="90"/>
    </location>
</feature>
<dbReference type="AlphaFoldDB" id="A0A8T1GZT9"/>
<evidence type="ECO:0000259" key="3">
    <source>
        <dbReference type="PROSITE" id="PS50975"/>
    </source>
</evidence>
<dbReference type="Gene3D" id="3.30.470.20">
    <property type="entry name" value="ATP-grasp fold, B domain"/>
    <property type="match status" value="1"/>
</dbReference>
<dbReference type="PANTHER" id="PTHR18866:SF128">
    <property type="entry name" value="UREA AMIDOLYASE"/>
    <property type="match status" value="1"/>
</dbReference>
<dbReference type="PROSITE" id="PS00867">
    <property type="entry name" value="CPSASE_2"/>
    <property type="match status" value="1"/>
</dbReference>
<keyword evidence="2" id="KW-0067">ATP-binding</keyword>
<dbReference type="SUPFAM" id="SSF56059">
    <property type="entry name" value="Glutathione synthetase ATP-binding domain-like"/>
    <property type="match status" value="1"/>
</dbReference>
<organism evidence="4 5">
    <name type="scientific">Phytophthora cactorum</name>
    <dbReference type="NCBI Taxonomy" id="29920"/>
    <lineage>
        <taxon>Eukaryota</taxon>
        <taxon>Sar</taxon>
        <taxon>Stramenopiles</taxon>
        <taxon>Oomycota</taxon>
        <taxon>Peronosporomycetes</taxon>
        <taxon>Peronosporales</taxon>
        <taxon>Peronosporaceae</taxon>
        <taxon>Phytophthora</taxon>
    </lineage>
</organism>
<evidence type="ECO:0000256" key="1">
    <source>
        <dbReference type="ARBA" id="ARBA00023267"/>
    </source>
</evidence>
<dbReference type="PROSITE" id="PS50975">
    <property type="entry name" value="ATP_GRASP"/>
    <property type="match status" value="1"/>
</dbReference>